<evidence type="ECO:0000313" key="2">
    <source>
        <dbReference type="Proteomes" id="UP000748531"/>
    </source>
</evidence>
<protein>
    <submittedName>
        <fullName evidence="1">Uncharacterized protein</fullName>
    </submittedName>
</protein>
<reference evidence="1" key="1">
    <citation type="submission" date="2019-05" db="EMBL/GenBank/DDBJ databases">
        <title>Annotation for the trematode Paragonimus heterotremus.</title>
        <authorList>
            <person name="Choi Y.-J."/>
        </authorList>
    </citation>
    <scope>NUCLEOTIDE SEQUENCE</scope>
    <source>
        <strain evidence="1">LC</strain>
    </source>
</reference>
<gene>
    <name evidence="1" type="ORF">PHET_04556</name>
</gene>
<comment type="caution">
    <text evidence="1">The sequence shown here is derived from an EMBL/GenBank/DDBJ whole genome shotgun (WGS) entry which is preliminary data.</text>
</comment>
<evidence type="ECO:0000313" key="1">
    <source>
        <dbReference type="EMBL" id="KAF5402020.1"/>
    </source>
</evidence>
<organism evidence="1 2">
    <name type="scientific">Paragonimus heterotremus</name>
    <dbReference type="NCBI Taxonomy" id="100268"/>
    <lineage>
        <taxon>Eukaryota</taxon>
        <taxon>Metazoa</taxon>
        <taxon>Spiralia</taxon>
        <taxon>Lophotrochozoa</taxon>
        <taxon>Platyhelminthes</taxon>
        <taxon>Trematoda</taxon>
        <taxon>Digenea</taxon>
        <taxon>Plagiorchiida</taxon>
        <taxon>Troglotremata</taxon>
        <taxon>Troglotrematidae</taxon>
        <taxon>Paragonimus</taxon>
    </lineage>
</organism>
<dbReference type="AlphaFoldDB" id="A0A8J4T1L0"/>
<proteinExistence type="predicted"/>
<dbReference type="Proteomes" id="UP000748531">
    <property type="component" value="Unassembled WGS sequence"/>
</dbReference>
<keyword evidence="2" id="KW-1185">Reference proteome</keyword>
<sequence>MSQTTSETTNSEDDRELDSLVDMLVKSETPLTSFSSELCATIHPSTLDSTLTEMILKLLTDRCRQLEHTLDEGVQEEEGTAASSVPKVLDDSDMLKLKTVSESLQNIGQQFLHLHSSALKTHPETPTQQQSLNQSYREINFPTSCNLIKASENLERLFSVYQRLKLGFSRIEKIVRTIPNPSDHPEVELLSTVCKASIDNSYI</sequence>
<accession>A0A8J4T1L0</accession>
<name>A0A8J4T1L0_9TREM</name>
<dbReference type="OrthoDB" id="10406195at2759"/>
<dbReference type="EMBL" id="LUCH01002081">
    <property type="protein sequence ID" value="KAF5402020.1"/>
    <property type="molecule type" value="Genomic_DNA"/>
</dbReference>